<dbReference type="GO" id="GO:0006351">
    <property type="term" value="P:DNA-templated transcription"/>
    <property type="evidence" value="ECO:0007669"/>
    <property type="project" value="InterPro"/>
</dbReference>
<feature type="region of interest" description="Disordered" evidence="8">
    <location>
        <begin position="1"/>
        <end position="71"/>
    </location>
</feature>
<keyword evidence="3" id="KW-0862">Zinc</keyword>
<dbReference type="PROSITE" id="PS50048">
    <property type="entry name" value="ZN2_CY6_FUNGAL_2"/>
    <property type="match status" value="1"/>
</dbReference>
<accession>A0A1B7NWR4</accession>
<feature type="compositionally biased region" description="Polar residues" evidence="8">
    <location>
        <begin position="751"/>
        <end position="768"/>
    </location>
</feature>
<feature type="compositionally biased region" description="Polar residues" evidence="8">
    <location>
        <begin position="33"/>
        <end position="43"/>
    </location>
</feature>
<feature type="region of interest" description="Disordered" evidence="8">
    <location>
        <begin position="1092"/>
        <end position="1115"/>
    </location>
</feature>
<keyword evidence="11" id="KW-1185">Reference proteome</keyword>
<dbReference type="Proteomes" id="UP000091918">
    <property type="component" value="Unassembled WGS sequence"/>
</dbReference>
<feature type="compositionally biased region" description="Low complexity" evidence="8">
    <location>
        <begin position="905"/>
        <end position="929"/>
    </location>
</feature>
<evidence type="ECO:0000256" key="5">
    <source>
        <dbReference type="ARBA" id="ARBA00023125"/>
    </source>
</evidence>
<evidence type="ECO:0000256" key="8">
    <source>
        <dbReference type="SAM" id="MobiDB-lite"/>
    </source>
</evidence>
<dbReference type="AlphaFoldDB" id="A0A1B7NWR4"/>
<feature type="compositionally biased region" description="Low complexity" evidence="8">
    <location>
        <begin position="942"/>
        <end position="957"/>
    </location>
</feature>
<name>A0A1B7NWR4_9EURO</name>
<feature type="compositionally biased region" description="Polar residues" evidence="8">
    <location>
        <begin position="1106"/>
        <end position="1115"/>
    </location>
</feature>
<feature type="compositionally biased region" description="Polar residues" evidence="8">
    <location>
        <begin position="715"/>
        <end position="729"/>
    </location>
</feature>
<dbReference type="STRING" id="1658172.A0A1B7NWR4"/>
<dbReference type="InterPro" id="IPR007219">
    <property type="entry name" value="XnlR_reg_dom"/>
</dbReference>
<evidence type="ECO:0000313" key="11">
    <source>
        <dbReference type="Proteomes" id="UP000091918"/>
    </source>
</evidence>
<feature type="compositionally biased region" description="Polar residues" evidence="8">
    <location>
        <begin position="976"/>
        <end position="994"/>
    </location>
</feature>
<sequence length="1115" mass="123461">MSSQDSAAIGYAGSGKNNNPQSQRQEAHEAQDWPSSNNPTDTDTPPDVKSPDSDSLAPKAPPLQKRRRVTRACDECRRKKIKCDGKQPCTHCTVYSYDCTYDQPSNRRRNPAPQYIEALENRVHKAEAILRAVIPDLDINDPRFDAVGPEELVARIRDRLKISANGDSEGQLPAGQERGEESLLESMVDNTGLLDVDDQGHWDYHGHSSGLIFMRRLRKQFGNLPDPRPEDRPTSKFQNISHILEATKSSSESPIDSHLSPLHDLPEKEVARKLCMNALEDACCIMRLLHIPSFYVMFDRIYDTPPENFSNEENSFLPLLYLVLAVGCLFRGVGDSTLDKSGYESATDQGFQYFKAGRQLLDITECRDLTSLQTVCFMILFLQSSANVSTCYSYIGIALRASLRLGLHRSVSANFNPIELETRKRVFWVVRKMDVHVSTILGLPSMLSEDDVDQEYPQAIDDEFITAEKILPIPPNHITLMAGVNAHLRLGRIVMKVVKYIYPIKIANKGANHTYMVSHSKIRELERDLQAWHEDLPDSFRPGGDPPPHIERMRQLLRIGYAHVQMVMYRPFLHYVTGNAQERKIDKRSFACAAACVSVARNVVHITAGMKEKRLLNGSYWFTMYTTYFAVLSLLFFILENPESATVKDGILKDALEGKNALAGLAKNSMAADRCAQSLNSIFKHLPEKLQNRRNTPVPLNRKRAQPTPPPSSKPKGQSTPPHATSGTCAENLVLRPPQRAKTFPVHLGSHGSNQFGQGKSQTTGTSVDDNHHIHPARSWRVNEQSPLGQSQVTPNSSAVNEEDMILSSLTPSPSPISASRPPSHHHQHPDHHQQQQQQQQHSLSSSFKQESPFSPPLGSMSYIPDLMPMMFPSDDPFAYPTQPMSTLENDHFKNDSNMAGAQFGFGSSSSMTNSSTDPTTASTPSLDPFPGFQSFANITTSNNNNNNNNSNNNNNNQDTSSNPASSLPHYLKQFPQLSTSGHPMTGASSSTSPGGFIQSPDLISISDEAFFWQDLDSQQLSQQQKQQNQPQFSRQLDNQATTHDHPMSGTPGFGMGMRVPSFGGLGMGMGMNMGVNLDDLLGTISSGGGNDVDGVGDAGPDGNIEWSQWTDTAL</sequence>
<dbReference type="OrthoDB" id="422427at2759"/>
<dbReference type="PROSITE" id="PS00463">
    <property type="entry name" value="ZN2_CY6_FUNGAL_1"/>
    <property type="match status" value="1"/>
</dbReference>
<protein>
    <recommendedName>
        <fullName evidence="9">Zn(2)-C6 fungal-type domain-containing protein</fullName>
    </recommendedName>
</protein>
<evidence type="ECO:0000313" key="10">
    <source>
        <dbReference type="EMBL" id="OAX81057.1"/>
    </source>
</evidence>
<keyword evidence="2" id="KW-0479">Metal-binding</keyword>
<evidence type="ECO:0000256" key="1">
    <source>
        <dbReference type="ARBA" id="ARBA00004123"/>
    </source>
</evidence>
<dbReference type="PANTHER" id="PTHR47540:SF1">
    <property type="entry name" value="ACTIVATOR OF STRESS GENES 1-RELATED"/>
    <property type="match status" value="1"/>
</dbReference>
<evidence type="ECO:0000256" key="3">
    <source>
        <dbReference type="ARBA" id="ARBA00022833"/>
    </source>
</evidence>
<feature type="compositionally biased region" description="Low complexity" evidence="8">
    <location>
        <begin position="1018"/>
        <end position="1036"/>
    </location>
</feature>
<evidence type="ECO:0000256" key="7">
    <source>
        <dbReference type="ARBA" id="ARBA00023242"/>
    </source>
</evidence>
<dbReference type="SMART" id="SM00066">
    <property type="entry name" value="GAL4"/>
    <property type="match status" value="1"/>
</dbReference>
<dbReference type="SUPFAM" id="SSF57701">
    <property type="entry name" value="Zn2/Cys6 DNA-binding domain"/>
    <property type="match status" value="1"/>
</dbReference>
<evidence type="ECO:0000256" key="6">
    <source>
        <dbReference type="ARBA" id="ARBA00023163"/>
    </source>
</evidence>
<organism evidence="10 11">
    <name type="scientific">Emergomyces africanus</name>
    <dbReference type="NCBI Taxonomy" id="1955775"/>
    <lineage>
        <taxon>Eukaryota</taxon>
        <taxon>Fungi</taxon>
        <taxon>Dikarya</taxon>
        <taxon>Ascomycota</taxon>
        <taxon>Pezizomycotina</taxon>
        <taxon>Eurotiomycetes</taxon>
        <taxon>Eurotiomycetidae</taxon>
        <taxon>Onygenales</taxon>
        <taxon>Ajellomycetaceae</taxon>
        <taxon>Emergomyces</taxon>
    </lineage>
</organism>
<gene>
    <name evidence="10" type="ORF">ACJ72_04602</name>
</gene>
<dbReference type="InterPro" id="IPR051711">
    <property type="entry name" value="Stress_Response_Reg"/>
</dbReference>
<dbReference type="CDD" id="cd00067">
    <property type="entry name" value="GAL4"/>
    <property type="match status" value="1"/>
</dbReference>
<evidence type="ECO:0000259" key="9">
    <source>
        <dbReference type="PROSITE" id="PS50048"/>
    </source>
</evidence>
<dbReference type="Gene3D" id="4.10.240.10">
    <property type="entry name" value="Zn(2)-C6 fungal-type DNA-binding domain"/>
    <property type="match status" value="1"/>
</dbReference>
<keyword evidence="5" id="KW-0238">DNA-binding</keyword>
<feature type="compositionally biased region" description="Low complexity" evidence="8">
    <location>
        <begin position="806"/>
        <end position="822"/>
    </location>
</feature>
<evidence type="ECO:0000256" key="4">
    <source>
        <dbReference type="ARBA" id="ARBA00023015"/>
    </source>
</evidence>
<dbReference type="GO" id="GO:0043565">
    <property type="term" value="F:sequence-specific DNA binding"/>
    <property type="evidence" value="ECO:0007669"/>
    <property type="project" value="TreeGrafter"/>
</dbReference>
<proteinExistence type="predicted"/>
<dbReference type="CDD" id="cd12148">
    <property type="entry name" value="fungal_TF_MHR"/>
    <property type="match status" value="1"/>
</dbReference>
<keyword evidence="6" id="KW-0804">Transcription</keyword>
<dbReference type="InterPro" id="IPR001138">
    <property type="entry name" value="Zn2Cys6_DnaBD"/>
</dbReference>
<evidence type="ECO:0000256" key="2">
    <source>
        <dbReference type="ARBA" id="ARBA00022723"/>
    </source>
</evidence>
<comment type="caution">
    <text evidence="10">The sequence shown here is derived from an EMBL/GenBank/DDBJ whole genome shotgun (WGS) entry which is preliminary data.</text>
</comment>
<dbReference type="Pfam" id="PF00172">
    <property type="entry name" value="Zn_clus"/>
    <property type="match status" value="1"/>
</dbReference>
<feature type="region of interest" description="Disordered" evidence="8">
    <location>
        <begin position="686"/>
        <end position="729"/>
    </location>
</feature>
<feature type="region of interest" description="Disordered" evidence="8">
    <location>
        <begin position="743"/>
        <end position="861"/>
    </location>
</feature>
<dbReference type="EMBL" id="LGUA01000557">
    <property type="protein sequence ID" value="OAX81057.1"/>
    <property type="molecule type" value="Genomic_DNA"/>
</dbReference>
<feature type="region of interest" description="Disordered" evidence="8">
    <location>
        <begin position="881"/>
        <end position="1001"/>
    </location>
</feature>
<dbReference type="GO" id="GO:0005634">
    <property type="term" value="C:nucleus"/>
    <property type="evidence" value="ECO:0007669"/>
    <property type="project" value="UniProtKB-SubCell"/>
</dbReference>
<dbReference type="GO" id="GO:0000981">
    <property type="term" value="F:DNA-binding transcription factor activity, RNA polymerase II-specific"/>
    <property type="evidence" value="ECO:0007669"/>
    <property type="project" value="InterPro"/>
</dbReference>
<reference evidence="10 11" key="1">
    <citation type="submission" date="2015-07" db="EMBL/GenBank/DDBJ databases">
        <title>Emmonsia species relationships and genome sequence.</title>
        <authorList>
            <person name="Cuomo C.A."/>
            <person name="Schwartz I.S."/>
            <person name="Kenyon C."/>
            <person name="de Hoog G.S."/>
            <person name="Govender N.P."/>
            <person name="Botha A."/>
            <person name="Moreno L."/>
            <person name="de Vries M."/>
            <person name="Munoz J.F."/>
            <person name="Stielow J.B."/>
        </authorList>
    </citation>
    <scope>NUCLEOTIDE SEQUENCE [LARGE SCALE GENOMIC DNA]</scope>
    <source>
        <strain evidence="10 11">CBS 136260</strain>
    </source>
</reference>
<keyword evidence="7" id="KW-0539">Nucleus</keyword>
<keyword evidence="4" id="KW-0805">Transcription regulation</keyword>
<dbReference type="GO" id="GO:0045944">
    <property type="term" value="P:positive regulation of transcription by RNA polymerase II"/>
    <property type="evidence" value="ECO:0007669"/>
    <property type="project" value="TreeGrafter"/>
</dbReference>
<dbReference type="Pfam" id="PF04082">
    <property type="entry name" value="Fungal_trans"/>
    <property type="match status" value="1"/>
</dbReference>
<feature type="compositionally biased region" description="Polar residues" evidence="8">
    <location>
        <begin position="15"/>
        <end position="24"/>
    </location>
</feature>
<feature type="compositionally biased region" description="Polar residues" evidence="8">
    <location>
        <begin position="782"/>
        <end position="800"/>
    </location>
</feature>
<dbReference type="SMART" id="SM00906">
    <property type="entry name" value="Fungal_trans"/>
    <property type="match status" value="1"/>
</dbReference>
<feature type="domain" description="Zn(2)-C6 fungal-type" evidence="9">
    <location>
        <begin position="72"/>
        <end position="101"/>
    </location>
</feature>
<feature type="compositionally biased region" description="Low complexity" evidence="8">
    <location>
        <begin position="835"/>
        <end position="847"/>
    </location>
</feature>
<dbReference type="PANTHER" id="PTHR47540">
    <property type="entry name" value="THIAMINE REPRESSIBLE GENES REGULATORY PROTEIN THI5"/>
    <property type="match status" value="1"/>
</dbReference>
<dbReference type="InterPro" id="IPR036864">
    <property type="entry name" value="Zn2-C6_fun-type_DNA-bd_sf"/>
</dbReference>
<dbReference type="GO" id="GO:0008270">
    <property type="term" value="F:zinc ion binding"/>
    <property type="evidence" value="ECO:0007669"/>
    <property type="project" value="InterPro"/>
</dbReference>
<comment type="subcellular location">
    <subcellularLocation>
        <location evidence="1">Nucleus</location>
    </subcellularLocation>
</comment>
<feature type="region of interest" description="Disordered" evidence="8">
    <location>
        <begin position="1018"/>
        <end position="1055"/>
    </location>
</feature>